<evidence type="ECO:0000313" key="2">
    <source>
        <dbReference type="EMBL" id="MBA0616548.1"/>
    </source>
</evidence>
<evidence type="ECO:0000313" key="3">
    <source>
        <dbReference type="Proteomes" id="UP000593561"/>
    </source>
</evidence>
<accession>A0A7J8RRR6</accession>
<dbReference type="Proteomes" id="UP000593561">
    <property type="component" value="Unassembled WGS sequence"/>
</dbReference>
<feature type="region of interest" description="Disordered" evidence="1">
    <location>
        <begin position="1"/>
        <end position="27"/>
    </location>
</feature>
<comment type="caution">
    <text evidence="2">The sequence shown here is derived from an EMBL/GenBank/DDBJ whole genome shotgun (WGS) entry which is preliminary data.</text>
</comment>
<keyword evidence="3" id="KW-1185">Reference proteome</keyword>
<reference evidence="2 3" key="1">
    <citation type="journal article" date="2019" name="Genome Biol. Evol.">
        <title>Insights into the evolution of the New World diploid cottons (Gossypium, subgenus Houzingenia) based on genome sequencing.</title>
        <authorList>
            <person name="Grover C.E."/>
            <person name="Arick M.A. 2nd"/>
            <person name="Thrash A."/>
            <person name="Conover J.L."/>
            <person name="Sanders W.S."/>
            <person name="Peterson D.G."/>
            <person name="Frelichowski J.E."/>
            <person name="Scheffler J.A."/>
            <person name="Scheffler B.E."/>
            <person name="Wendel J.F."/>
        </authorList>
    </citation>
    <scope>NUCLEOTIDE SEQUENCE [LARGE SCALE GENOMIC DNA]</scope>
    <source>
        <strain evidence="2">27</strain>
        <tissue evidence="2">Leaf</tissue>
    </source>
</reference>
<organism evidence="2 3">
    <name type="scientific">Gossypium davidsonii</name>
    <name type="common">Davidson's cotton</name>
    <name type="synonym">Gossypium klotzschianum subsp. davidsonii</name>
    <dbReference type="NCBI Taxonomy" id="34287"/>
    <lineage>
        <taxon>Eukaryota</taxon>
        <taxon>Viridiplantae</taxon>
        <taxon>Streptophyta</taxon>
        <taxon>Embryophyta</taxon>
        <taxon>Tracheophyta</taxon>
        <taxon>Spermatophyta</taxon>
        <taxon>Magnoliopsida</taxon>
        <taxon>eudicotyledons</taxon>
        <taxon>Gunneridae</taxon>
        <taxon>Pentapetalae</taxon>
        <taxon>rosids</taxon>
        <taxon>malvids</taxon>
        <taxon>Malvales</taxon>
        <taxon>Malvaceae</taxon>
        <taxon>Malvoideae</taxon>
        <taxon>Gossypium</taxon>
    </lineage>
</organism>
<protein>
    <submittedName>
        <fullName evidence="2">Uncharacterized protein</fullName>
    </submittedName>
</protein>
<sequence length="117" mass="13658">MYGGSSDGDGHKAATQRKIPPASSMLWAPEPSSVHRNRFRTWIRSSNEYVSRLSDLHCLITLPQFYPFYNFYQYIQSFSISLKIDSHRKWIEGGDYGLCIEDVRDEIWDMVKPVDLH</sequence>
<dbReference type="EMBL" id="JABFAC010000006">
    <property type="protein sequence ID" value="MBA0616548.1"/>
    <property type="molecule type" value="Genomic_DNA"/>
</dbReference>
<name>A0A7J8RRR6_GOSDV</name>
<dbReference type="AlphaFoldDB" id="A0A7J8RRR6"/>
<evidence type="ECO:0000256" key="1">
    <source>
        <dbReference type="SAM" id="MobiDB-lite"/>
    </source>
</evidence>
<gene>
    <name evidence="2" type="ORF">Godav_016590</name>
</gene>
<proteinExistence type="predicted"/>